<evidence type="ECO:0000256" key="1">
    <source>
        <dbReference type="ARBA" id="ARBA00005094"/>
    </source>
</evidence>
<comment type="caution">
    <text evidence="13">The sequence shown here is derived from an EMBL/GenBank/DDBJ whole genome shotgun (WGS) entry which is preliminary data.</text>
</comment>
<evidence type="ECO:0000259" key="10">
    <source>
        <dbReference type="Pfam" id="PF02670"/>
    </source>
</evidence>
<keyword evidence="7 9" id="KW-0414">Isoprene biosynthesis</keyword>
<feature type="binding site" evidence="9">
    <location>
        <position position="225"/>
    </location>
    <ligand>
        <name>1-deoxy-D-xylulose 5-phosphate</name>
        <dbReference type="ChEBI" id="CHEBI:57792"/>
    </ligand>
</feature>
<evidence type="ECO:0000256" key="5">
    <source>
        <dbReference type="ARBA" id="ARBA00023002"/>
    </source>
</evidence>
<evidence type="ECO:0000259" key="11">
    <source>
        <dbReference type="Pfam" id="PF08436"/>
    </source>
</evidence>
<comment type="caution">
    <text evidence="9">Lacks conserved residue(s) required for the propagation of feature annotation.</text>
</comment>
<keyword evidence="14" id="KW-1185">Reference proteome</keyword>
<evidence type="ECO:0000256" key="4">
    <source>
        <dbReference type="ARBA" id="ARBA00022857"/>
    </source>
</evidence>
<dbReference type="InterPro" id="IPR026877">
    <property type="entry name" value="DXPR_C"/>
</dbReference>
<evidence type="ECO:0000256" key="7">
    <source>
        <dbReference type="ARBA" id="ARBA00023229"/>
    </source>
</evidence>
<comment type="function">
    <text evidence="9">Catalyzes the NADPH-dependent rearrangement and reduction of 1-deoxy-D-xylulose-5-phosphate (DXP) to 2-C-methyl-D-erythritol 4-phosphate (MEP).</text>
</comment>
<dbReference type="InterPro" id="IPR003821">
    <property type="entry name" value="DXP_reductoisomerase"/>
</dbReference>
<evidence type="ECO:0000256" key="9">
    <source>
        <dbReference type="HAMAP-Rule" id="MF_00183"/>
    </source>
</evidence>
<evidence type="ECO:0000256" key="2">
    <source>
        <dbReference type="ARBA" id="ARBA00006825"/>
    </source>
</evidence>
<feature type="binding site" evidence="9">
    <location>
        <position position="130"/>
    </location>
    <ligand>
        <name>1-deoxy-D-xylulose 5-phosphate</name>
        <dbReference type="ChEBI" id="CHEBI:57792"/>
    </ligand>
</feature>
<dbReference type="HAMAP" id="MF_00183">
    <property type="entry name" value="DXP_reductoisom"/>
    <property type="match status" value="1"/>
</dbReference>
<evidence type="ECO:0000313" key="14">
    <source>
        <dbReference type="Proteomes" id="UP001238603"/>
    </source>
</evidence>
<proteinExistence type="inferred from homology"/>
<evidence type="ECO:0000256" key="3">
    <source>
        <dbReference type="ARBA" id="ARBA00022723"/>
    </source>
</evidence>
<reference evidence="13 14" key="1">
    <citation type="submission" date="2023-06" db="EMBL/GenBank/DDBJ databases">
        <title>Pelomonas sp. APW6 16S ribosomal RNA gene genome sequencing and assembly.</title>
        <authorList>
            <person name="Woo H."/>
        </authorList>
    </citation>
    <scope>NUCLEOTIDE SEQUENCE [LARGE SCALE GENOMIC DNA]</scope>
    <source>
        <strain evidence="13 14">APW6</strain>
    </source>
</reference>
<dbReference type="PIRSF" id="PIRSF006205">
    <property type="entry name" value="Dxp_reductismrs"/>
    <property type="match status" value="1"/>
</dbReference>
<feature type="binding site" evidence="9">
    <location>
        <position position="184"/>
    </location>
    <ligand>
        <name>1-deoxy-D-xylulose 5-phosphate</name>
        <dbReference type="ChEBI" id="CHEBI:57792"/>
    </ligand>
</feature>
<feature type="binding site" evidence="9">
    <location>
        <position position="157"/>
    </location>
    <ligand>
        <name>Mn(2+)</name>
        <dbReference type="ChEBI" id="CHEBI:29035"/>
    </ligand>
</feature>
<dbReference type="Gene3D" id="1.10.1740.10">
    <property type="match status" value="1"/>
</dbReference>
<feature type="binding site" evidence="9">
    <location>
        <position position="17"/>
    </location>
    <ligand>
        <name>NADPH</name>
        <dbReference type="ChEBI" id="CHEBI:57783"/>
    </ligand>
</feature>
<gene>
    <name evidence="13" type="primary">ispC</name>
    <name evidence="9" type="synonym">dxr</name>
    <name evidence="13" type="ORF">QRD43_10030</name>
</gene>
<dbReference type="SUPFAM" id="SSF55347">
    <property type="entry name" value="Glyceraldehyde-3-phosphate dehydrogenase-like, C-terminal domain"/>
    <property type="match status" value="1"/>
</dbReference>
<feature type="domain" description="DXP reductoisomerase C-terminal" evidence="12">
    <location>
        <begin position="269"/>
        <end position="386"/>
    </location>
</feature>
<comment type="similarity">
    <text evidence="2 9">Belongs to the DXR family.</text>
</comment>
<dbReference type="Pfam" id="PF08436">
    <property type="entry name" value="DXP_redisom_C"/>
    <property type="match status" value="1"/>
</dbReference>
<dbReference type="Pfam" id="PF02670">
    <property type="entry name" value="DXP_reductoisom"/>
    <property type="match status" value="1"/>
</dbReference>
<dbReference type="NCBIfam" id="TIGR00243">
    <property type="entry name" value="Dxr"/>
    <property type="match status" value="1"/>
</dbReference>
<evidence type="ECO:0000256" key="6">
    <source>
        <dbReference type="ARBA" id="ARBA00023211"/>
    </source>
</evidence>
<feature type="domain" description="1-deoxy-D-xylulose 5-phosphate reductoisomerase C-terminal" evidence="11">
    <location>
        <begin position="151"/>
        <end position="237"/>
    </location>
</feature>
<feature type="binding site" evidence="9">
    <location>
        <position position="220"/>
    </location>
    <ligand>
        <name>1-deoxy-D-xylulose 5-phosphate</name>
        <dbReference type="ChEBI" id="CHEBI:57792"/>
    </ligand>
</feature>
<dbReference type="RefSeq" id="WP_285982329.1">
    <property type="nucleotide sequence ID" value="NZ_JASVDS010000002.1"/>
</dbReference>
<protein>
    <recommendedName>
        <fullName evidence="9">1-deoxy-D-xylulose 5-phosphate reductoisomerase</fullName>
        <shortName evidence="9">DXP reductoisomerase</shortName>
        <ecNumber evidence="9">1.1.1.267</ecNumber>
    </recommendedName>
    <alternativeName>
        <fullName evidence="9">1-deoxyxylulose-5-phosphate reductoisomerase</fullName>
    </alternativeName>
    <alternativeName>
        <fullName evidence="9">2-C-methyl-D-erythritol 4-phosphate synthase</fullName>
    </alternativeName>
</protein>
<feature type="binding site" evidence="9">
    <location>
        <position position="131"/>
    </location>
    <ligand>
        <name>NADPH</name>
        <dbReference type="ChEBI" id="CHEBI:57783"/>
    </ligand>
</feature>
<feature type="binding site" evidence="9">
    <location>
        <position position="16"/>
    </location>
    <ligand>
        <name>NADPH</name>
        <dbReference type="ChEBI" id="CHEBI:57783"/>
    </ligand>
</feature>
<evidence type="ECO:0000259" key="12">
    <source>
        <dbReference type="Pfam" id="PF13288"/>
    </source>
</evidence>
<keyword evidence="9" id="KW-0460">Magnesium</keyword>
<feature type="binding site" evidence="9">
    <location>
        <position position="229"/>
    </location>
    <ligand>
        <name>Mn(2+)</name>
        <dbReference type="ChEBI" id="CHEBI:29035"/>
    </ligand>
</feature>
<feature type="binding site" evidence="9">
    <location>
        <position position="213"/>
    </location>
    <ligand>
        <name>NADPH</name>
        <dbReference type="ChEBI" id="CHEBI:57783"/>
    </ligand>
</feature>
<organism evidence="13 14">
    <name type="scientific">Roseateles subflavus</name>
    <dbReference type="NCBI Taxonomy" id="3053353"/>
    <lineage>
        <taxon>Bacteria</taxon>
        <taxon>Pseudomonadati</taxon>
        <taxon>Pseudomonadota</taxon>
        <taxon>Betaproteobacteria</taxon>
        <taxon>Burkholderiales</taxon>
        <taxon>Sphaerotilaceae</taxon>
        <taxon>Roseateles</taxon>
    </lineage>
</organism>
<dbReference type="PANTHER" id="PTHR30525:SF0">
    <property type="entry name" value="1-DEOXY-D-XYLULOSE 5-PHOSPHATE REDUCTOISOMERASE, CHLOROPLASTIC"/>
    <property type="match status" value="1"/>
</dbReference>
<keyword evidence="4 9" id="KW-0521">NADP</keyword>
<dbReference type="SUPFAM" id="SSF69055">
    <property type="entry name" value="1-deoxy-D-xylulose-5-phosphate reductoisomerase, C-terminal domain"/>
    <property type="match status" value="1"/>
</dbReference>
<feature type="domain" description="1-deoxy-D-xylulose 5-phosphate reductoisomerase N-terminal" evidence="10">
    <location>
        <begin position="9"/>
        <end position="137"/>
    </location>
</feature>
<feature type="binding site" evidence="9">
    <location>
        <position position="229"/>
    </location>
    <ligand>
        <name>1-deoxy-D-xylulose 5-phosphate</name>
        <dbReference type="ChEBI" id="CHEBI:57792"/>
    </ligand>
</feature>
<dbReference type="Pfam" id="PF13288">
    <property type="entry name" value="DXPR_C"/>
    <property type="match status" value="1"/>
</dbReference>
<dbReference type="PANTHER" id="PTHR30525">
    <property type="entry name" value="1-DEOXY-D-XYLULOSE 5-PHOSPHATE REDUCTOISOMERASE"/>
    <property type="match status" value="1"/>
</dbReference>
<dbReference type="EMBL" id="JASVDS010000002">
    <property type="protein sequence ID" value="MDL5032242.1"/>
    <property type="molecule type" value="Genomic_DNA"/>
</dbReference>
<evidence type="ECO:0000256" key="8">
    <source>
        <dbReference type="ARBA" id="ARBA00048543"/>
    </source>
</evidence>
<dbReference type="SUPFAM" id="SSF51735">
    <property type="entry name" value="NAD(P)-binding Rossmann-fold domains"/>
    <property type="match status" value="1"/>
</dbReference>
<keyword evidence="6 9" id="KW-0464">Manganese</keyword>
<feature type="binding site" evidence="9">
    <location>
        <position position="157"/>
    </location>
    <ligand>
        <name>1-deoxy-D-xylulose 5-phosphate</name>
        <dbReference type="ChEBI" id="CHEBI:57792"/>
    </ligand>
</feature>
<dbReference type="NCBIfam" id="NF009114">
    <property type="entry name" value="PRK12464.1"/>
    <property type="match status" value="1"/>
</dbReference>
<feature type="binding site" evidence="9">
    <location>
        <position position="15"/>
    </location>
    <ligand>
        <name>NADPH</name>
        <dbReference type="ChEBI" id="CHEBI:57783"/>
    </ligand>
</feature>
<feature type="binding site" evidence="9">
    <location>
        <position position="226"/>
    </location>
    <ligand>
        <name>1-deoxy-D-xylulose 5-phosphate</name>
        <dbReference type="ChEBI" id="CHEBI:57792"/>
    </ligand>
</feature>
<dbReference type="Proteomes" id="UP001238603">
    <property type="component" value="Unassembled WGS sequence"/>
</dbReference>
<dbReference type="InterPro" id="IPR036291">
    <property type="entry name" value="NAD(P)-bd_dom_sf"/>
</dbReference>
<comment type="pathway">
    <text evidence="1 9">Isoprenoid biosynthesis; isopentenyl diphosphate biosynthesis via DXP pathway; isopentenyl diphosphate from 1-deoxy-D-xylulose 5-phosphate: step 1/6.</text>
</comment>
<comment type="catalytic activity">
    <reaction evidence="8">
        <text>2-C-methyl-D-erythritol 4-phosphate + NADP(+) = 1-deoxy-D-xylulose 5-phosphate + NADPH + H(+)</text>
        <dbReference type="Rhea" id="RHEA:13717"/>
        <dbReference type="ChEBI" id="CHEBI:15378"/>
        <dbReference type="ChEBI" id="CHEBI:57783"/>
        <dbReference type="ChEBI" id="CHEBI:57792"/>
        <dbReference type="ChEBI" id="CHEBI:58262"/>
        <dbReference type="ChEBI" id="CHEBI:58349"/>
        <dbReference type="EC" id="1.1.1.267"/>
    </reaction>
    <physiologicalReaction direction="right-to-left" evidence="8">
        <dbReference type="Rhea" id="RHEA:13719"/>
    </physiologicalReaction>
</comment>
<evidence type="ECO:0000313" key="13">
    <source>
        <dbReference type="EMBL" id="MDL5032242.1"/>
    </source>
</evidence>
<feature type="binding site" evidence="9">
    <location>
        <position position="18"/>
    </location>
    <ligand>
        <name>NADPH</name>
        <dbReference type="ChEBI" id="CHEBI:57783"/>
    </ligand>
</feature>
<feature type="binding site" evidence="9">
    <location>
        <position position="129"/>
    </location>
    <ligand>
        <name>NADPH</name>
        <dbReference type="ChEBI" id="CHEBI:57783"/>
    </ligand>
</feature>
<keyword evidence="3 9" id="KW-0479">Metal-binding</keyword>
<keyword evidence="5 9" id="KW-0560">Oxidoreductase</keyword>
<comment type="cofactor">
    <cofactor evidence="9">
        <name>Mg(2+)</name>
        <dbReference type="ChEBI" id="CHEBI:18420"/>
    </cofactor>
    <cofactor evidence="9">
        <name>Mn(2+)</name>
        <dbReference type="ChEBI" id="CHEBI:29035"/>
    </cofactor>
</comment>
<dbReference type="GO" id="GO:0030604">
    <property type="term" value="F:1-deoxy-D-xylulose-5-phosphate reductoisomerase activity"/>
    <property type="evidence" value="ECO:0007669"/>
    <property type="project" value="UniProtKB-EC"/>
</dbReference>
<feature type="binding site" evidence="9">
    <location>
        <position position="155"/>
    </location>
    <ligand>
        <name>Mn(2+)</name>
        <dbReference type="ChEBI" id="CHEBI:29035"/>
    </ligand>
</feature>
<dbReference type="InterPro" id="IPR013644">
    <property type="entry name" value="DXP_reductoisomerase_C"/>
</dbReference>
<name>A0ABT7LHA2_9BURK</name>
<accession>A0ABT7LHA2</accession>
<dbReference type="InterPro" id="IPR013512">
    <property type="entry name" value="DXP_reductoisomerase_N"/>
</dbReference>
<dbReference type="NCBIfam" id="NF003938">
    <property type="entry name" value="PRK05447.1-1"/>
    <property type="match status" value="1"/>
</dbReference>
<dbReference type="EC" id="1.1.1.267" evidence="9"/>
<dbReference type="Gene3D" id="3.40.50.720">
    <property type="entry name" value="NAD(P)-binding Rossmann-like Domain"/>
    <property type="match status" value="1"/>
</dbReference>
<feature type="binding site" evidence="9">
    <location>
        <position position="156"/>
    </location>
    <ligand>
        <name>1-deoxy-D-xylulose 5-phosphate</name>
        <dbReference type="ChEBI" id="CHEBI:57792"/>
    </ligand>
</feature>
<feature type="binding site" evidence="9">
    <location>
        <position position="207"/>
    </location>
    <ligand>
        <name>1-deoxy-D-xylulose 5-phosphate</name>
        <dbReference type="ChEBI" id="CHEBI:57792"/>
    </ligand>
</feature>
<dbReference type="InterPro" id="IPR036169">
    <property type="entry name" value="DXPR_C_sf"/>
</dbReference>
<sequence>MNTSRRQRVCVLGSTGSIGTNTLDVLARHPEQFEVFALSAMSRVDALLAQCLQWQPRFAVMPEAAAARELRRLLAEQGSRTEVLDGAQALSDVAAHPDVDAVMAAIVGAAGLAPCLAAARAGKRLMLANKEAIVVGGALFMQAVEEGGATLLPVDSEHSAIFQCLPEDRTTWAQRIDHIVLTASGGPFRQRDPATLADVTPEQACAHPNWVMGRKISVDSATMMNKALEVIEARWLFNLKPEQIRVLIHPQSIIHSMVVCRDNSVLAQLGTPDMRVPIAYALSFPQRIESGASRLDLLAGRDLSFEEADERRFPGLHLSWQALRAEEGATAVLNAANEEAVAAFLDRQLRFDHIHAVNAGVLASVHPEAGQCDSLDGLLALDARARLAARERIAQLRA</sequence>